<dbReference type="AlphaFoldDB" id="A0A6J7AM48"/>
<evidence type="ECO:0000256" key="1">
    <source>
        <dbReference type="SAM" id="Phobius"/>
    </source>
</evidence>
<feature type="transmembrane region" description="Helical" evidence="1">
    <location>
        <begin position="30"/>
        <end position="49"/>
    </location>
</feature>
<protein>
    <submittedName>
        <fullName evidence="2">Unannotated protein</fullName>
    </submittedName>
</protein>
<keyword evidence="1" id="KW-0812">Transmembrane</keyword>
<proteinExistence type="predicted"/>
<keyword evidence="1" id="KW-1133">Transmembrane helix</keyword>
<organism evidence="2">
    <name type="scientific">freshwater metagenome</name>
    <dbReference type="NCBI Taxonomy" id="449393"/>
    <lineage>
        <taxon>unclassified sequences</taxon>
        <taxon>metagenomes</taxon>
        <taxon>ecological metagenomes</taxon>
    </lineage>
</organism>
<gene>
    <name evidence="2" type="ORF">UFOPK3139_01937</name>
</gene>
<evidence type="ECO:0000313" key="2">
    <source>
        <dbReference type="EMBL" id="CAB4833974.1"/>
    </source>
</evidence>
<accession>A0A6J7AM48</accession>
<dbReference type="EMBL" id="CAFABA010000085">
    <property type="protein sequence ID" value="CAB4833974.1"/>
    <property type="molecule type" value="Genomic_DNA"/>
</dbReference>
<name>A0A6J7AM48_9ZZZZ</name>
<reference evidence="2" key="1">
    <citation type="submission" date="2020-05" db="EMBL/GenBank/DDBJ databases">
        <authorList>
            <person name="Chiriac C."/>
            <person name="Salcher M."/>
            <person name="Ghai R."/>
            <person name="Kavagutti S V."/>
        </authorList>
    </citation>
    <scope>NUCLEOTIDE SEQUENCE</scope>
</reference>
<sequence>MIGIEFAYAPRSKGLGYVINTARQTFEPRIAYAGIFVAALIGVIFQAIVKQVGHLVVRWEKDDRGAPTV</sequence>
<keyword evidence="1" id="KW-0472">Membrane</keyword>